<accession>A0ABX8ZJ42</accession>
<gene>
    <name evidence="2" type="ORF">K3148_09295</name>
</gene>
<sequence length="273" mass="31047">MIRLALAGLAGGIALAAASPASASFPYTKEMTCAVGGETFKHKTTGSYSVWGRRPDGKPYGSWSFPLAIPECPGNGLLMYRKFDEAEIEQLEELIERSEYRELDETPYYRAQWLEDRLLGKETPPWLLMRAIWESDREPETRGRYLAKFATRVEALPLDLKDRESVYLRFLLANAYRELGRFEEALAVLDTIPLASLPDSDKDWTYLRERIALLADVTRDGETTSHPPRLIPENAAAFECKRAMDKGKDPIDPFCETDAMKALVAKQYEREKR</sequence>
<dbReference type="InterPro" id="IPR011990">
    <property type="entry name" value="TPR-like_helical_dom_sf"/>
</dbReference>
<dbReference type="Proteomes" id="UP000824281">
    <property type="component" value="Chromosome"/>
</dbReference>
<name>A0ABX8ZJ42_9SPHN</name>
<evidence type="ECO:0000313" key="2">
    <source>
        <dbReference type="EMBL" id="QZD89033.1"/>
    </source>
</evidence>
<protein>
    <submittedName>
        <fullName evidence="2">Tetratricopeptide repeat protein</fullName>
    </submittedName>
</protein>
<proteinExistence type="predicted"/>
<dbReference type="Gene3D" id="1.25.40.10">
    <property type="entry name" value="Tetratricopeptide repeat domain"/>
    <property type="match status" value="1"/>
</dbReference>
<evidence type="ECO:0000256" key="1">
    <source>
        <dbReference type="SAM" id="SignalP"/>
    </source>
</evidence>
<feature type="chain" id="PRO_5047074448" evidence="1">
    <location>
        <begin position="24"/>
        <end position="273"/>
    </location>
</feature>
<reference evidence="2 3" key="1">
    <citation type="submission" date="2021-08" db="EMBL/GenBank/DDBJ databases">
        <title>Comparative Genomics Analysis of the Genus Qipengyuania Reveals Extensive Genetic Diversity and Metabolic Versatility, Including the Description of Fifteen Novel Species.</title>
        <authorList>
            <person name="Liu Y."/>
        </authorList>
    </citation>
    <scope>NUCLEOTIDE SEQUENCE [LARGE SCALE GENOMIC DNA]</scope>
    <source>
        <strain evidence="2 3">1NDH13</strain>
    </source>
</reference>
<keyword evidence="3" id="KW-1185">Reference proteome</keyword>
<organism evidence="2 3">
    <name type="scientific">Qipengyuania aurantiaca</name>
    <dbReference type="NCBI Taxonomy" id="2867233"/>
    <lineage>
        <taxon>Bacteria</taxon>
        <taxon>Pseudomonadati</taxon>
        <taxon>Pseudomonadota</taxon>
        <taxon>Alphaproteobacteria</taxon>
        <taxon>Sphingomonadales</taxon>
        <taxon>Erythrobacteraceae</taxon>
        <taxon>Qipengyuania</taxon>
    </lineage>
</organism>
<dbReference type="RefSeq" id="WP_221424542.1">
    <property type="nucleotide sequence ID" value="NZ_CP081295.1"/>
</dbReference>
<keyword evidence="1" id="KW-0732">Signal</keyword>
<feature type="signal peptide" evidence="1">
    <location>
        <begin position="1"/>
        <end position="23"/>
    </location>
</feature>
<dbReference type="EMBL" id="CP081295">
    <property type="protein sequence ID" value="QZD89033.1"/>
    <property type="molecule type" value="Genomic_DNA"/>
</dbReference>
<evidence type="ECO:0000313" key="3">
    <source>
        <dbReference type="Proteomes" id="UP000824281"/>
    </source>
</evidence>